<protein>
    <submittedName>
        <fullName evidence="1">DNA polymerase II small subunit</fullName>
    </submittedName>
</protein>
<reference evidence="1" key="1">
    <citation type="journal article" date="2021" name="Proc. Natl. Acad. Sci. U.S.A.">
        <title>A Catalog of Tens of Thousands of Viruses from Human Metagenomes Reveals Hidden Associations with Chronic Diseases.</title>
        <authorList>
            <person name="Tisza M.J."/>
            <person name="Buck C.B."/>
        </authorList>
    </citation>
    <scope>NUCLEOTIDE SEQUENCE</scope>
    <source>
        <strain evidence="1">CtEw721</strain>
    </source>
</reference>
<dbReference type="EMBL" id="BK015914">
    <property type="protein sequence ID" value="DAF84962.1"/>
    <property type="molecule type" value="Genomic_DNA"/>
</dbReference>
<organism evidence="1">
    <name type="scientific">Siphoviridae sp. ctEw721</name>
    <dbReference type="NCBI Taxonomy" id="2825400"/>
    <lineage>
        <taxon>Viruses</taxon>
        <taxon>Duplodnaviria</taxon>
        <taxon>Heunggongvirae</taxon>
        <taxon>Uroviricota</taxon>
        <taxon>Caudoviricetes</taxon>
    </lineage>
</organism>
<proteinExistence type="predicted"/>
<evidence type="ECO:0000313" key="1">
    <source>
        <dbReference type="EMBL" id="DAF84962.1"/>
    </source>
</evidence>
<sequence>MIDFEDIDYKRLDEETEDDYTLRICALKEIKHLYWDEIAQIINRTLDQNYTESRYRKMYSAYTKGKADAVKEEEIPEISEYMQQKIELQKERIKISDERVQTNAYIRQLAREETIKEIASKCAQEMNSKKLLEAPKELYISGKNAAILQLSDIHYGLVVDNYWNKYNPDIAKNKISQLRDKVIQYCEFNDVSDLYITELGDAIAGRIHETIKYQSRFDVITQIMQISEIIAEMITDLSKHFKIHYYCCLDNHSRLEPNKKAALDLESLARIIPWYLKERVGAFIEINDNKYGEDIITFKCKGFNIAGCHGDKDSPIKVVDNLSMMTRENFDMVLTAHLHHFSADEKNQILVISNPSILSTDDYSKNLRLSSKSAQNLIIVSDENVMECLYRIVLK</sequence>
<dbReference type="InterPro" id="IPR029052">
    <property type="entry name" value="Metallo-depent_PP-like"/>
</dbReference>
<accession>A0A8S5TRY1</accession>
<dbReference type="Gene3D" id="3.60.21.10">
    <property type="match status" value="1"/>
</dbReference>
<name>A0A8S5TRY1_9CAUD</name>
<dbReference type="SUPFAM" id="SSF56300">
    <property type="entry name" value="Metallo-dependent phosphatases"/>
    <property type="match status" value="1"/>
</dbReference>